<evidence type="ECO:0000259" key="4">
    <source>
        <dbReference type="SMART" id="SM00854"/>
    </source>
</evidence>
<protein>
    <submittedName>
        <fullName evidence="5">CapA family protein</fullName>
    </submittedName>
</protein>
<keyword evidence="3" id="KW-0812">Transmembrane</keyword>
<feature type="domain" description="Capsule synthesis protein CapA" evidence="4">
    <location>
        <begin position="78"/>
        <end position="317"/>
    </location>
</feature>
<gene>
    <name evidence="5" type="ORF">O3V59_02280</name>
</gene>
<dbReference type="Proteomes" id="UP001151071">
    <property type="component" value="Unassembled WGS sequence"/>
</dbReference>
<name>A0A9X3TMG3_9BACL</name>
<dbReference type="SMART" id="SM00854">
    <property type="entry name" value="PGA_cap"/>
    <property type="match status" value="1"/>
</dbReference>
<accession>A0A9X3TMG3</accession>
<feature type="region of interest" description="Disordered" evidence="2">
    <location>
        <begin position="47"/>
        <end position="83"/>
    </location>
</feature>
<proteinExistence type="inferred from homology"/>
<evidence type="ECO:0000313" key="6">
    <source>
        <dbReference type="Proteomes" id="UP001151071"/>
    </source>
</evidence>
<evidence type="ECO:0000256" key="3">
    <source>
        <dbReference type="SAM" id="Phobius"/>
    </source>
</evidence>
<comment type="similarity">
    <text evidence="1">Belongs to the CapA family.</text>
</comment>
<keyword evidence="3" id="KW-0472">Membrane</keyword>
<organism evidence="5 6">
    <name type="scientific">Brevibacillus thermoruber</name>
    <dbReference type="NCBI Taxonomy" id="33942"/>
    <lineage>
        <taxon>Bacteria</taxon>
        <taxon>Bacillati</taxon>
        <taxon>Bacillota</taxon>
        <taxon>Bacilli</taxon>
        <taxon>Bacillales</taxon>
        <taxon>Paenibacillaceae</taxon>
        <taxon>Brevibacillus</taxon>
    </lineage>
</organism>
<evidence type="ECO:0000256" key="1">
    <source>
        <dbReference type="ARBA" id="ARBA00005662"/>
    </source>
</evidence>
<dbReference type="PANTHER" id="PTHR33393:SF13">
    <property type="entry name" value="PGA BIOSYNTHESIS PROTEIN CAPA"/>
    <property type="match status" value="1"/>
</dbReference>
<evidence type="ECO:0000313" key="5">
    <source>
        <dbReference type="EMBL" id="MDA5107174.1"/>
    </source>
</evidence>
<dbReference type="RefSeq" id="WP_271139410.1">
    <property type="nucleotide sequence ID" value="NZ_JAPYYP010000002.1"/>
</dbReference>
<dbReference type="InterPro" id="IPR029052">
    <property type="entry name" value="Metallo-depent_PP-like"/>
</dbReference>
<dbReference type="CDD" id="cd07381">
    <property type="entry name" value="MPP_CapA"/>
    <property type="match status" value="1"/>
</dbReference>
<keyword evidence="3" id="KW-1133">Transmembrane helix</keyword>
<dbReference type="Gene3D" id="3.60.21.10">
    <property type="match status" value="1"/>
</dbReference>
<dbReference type="InterPro" id="IPR019079">
    <property type="entry name" value="Capsule_synth_CapA"/>
</dbReference>
<dbReference type="SUPFAM" id="SSF56300">
    <property type="entry name" value="Metallo-dependent phosphatases"/>
    <property type="match status" value="1"/>
</dbReference>
<dbReference type="InterPro" id="IPR052169">
    <property type="entry name" value="CW_Biosynth-Accessory"/>
</dbReference>
<dbReference type="PANTHER" id="PTHR33393">
    <property type="entry name" value="POLYGLUTAMINE SYNTHESIS ACCESSORY PROTEIN RV0574C-RELATED"/>
    <property type="match status" value="1"/>
</dbReference>
<feature type="compositionally biased region" description="Low complexity" evidence="2">
    <location>
        <begin position="52"/>
        <end position="65"/>
    </location>
</feature>
<feature type="transmembrane region" description="Helical" evidence="3">
    <location>
        <begin position="21"/>
        <end position="41"/>
    </location>
</feature>
<comment type="caution">
    <text evidence="5">The sequence shown here is derived from an EMBL/GenBank/DDBJ whole genome shotgun (WGS) entry which is preliminary data.</text>
</comment>
<keyword evidence="6" id="KW-1185">Reference proteome</keyword>
<sequence>MDRTRTERVKAEQRKRRRRRLYMMLNGVMLGVLFLLFFGLYRMENPQRETPQQSGSGQSEQAGEAPAGIDSGGEPTVTLSFGGDTMMSGHVEARLRESGFDFPFVHVTSLFQQDDFTVVNLETPVTTRGTPAAKTFVYKSPPEAVPAMKAAGIDLVNLANNHSMDQGVQGLLDTFRVLDENGIAYVGAGADAARAYAPVFVERNGITIAFFGFSRVVPEVSWYAGKNKPGLAVSYDPTRAVEAIRTARPEADLVVVIAHWGKEKVDVPVDHQKELARAYIDAGADLVVGGHPHVLQGFESYRDKWIAYSLGNFIFTRAAEPKTWETMVLQATCTKQGACTLKMLPYHAELGQAVPMNEADGAHLLKRIESISTHVRIDPDGSVHDGTTQTAQ</sequence>
<reference evidence="5" key="1">
    <citation type="submission" date="2022-12" db="EMBL/GenBank/DDBJ databases">
        <title>Draft genome sequence of the thermophilic strain Brevibacillus thermoruber HT42, isolated from Los Humeros, Puebla, Mexico, with biotechnological potential.</title>
        <authorList>
            <person name="Lara Sanchez J."/>
            <person name="Solis Palacios R."/>
            <person name="Bustos Baena A.S."/>
            <person name="Ruz Baez A.E."/>
            <person name="Espinosa Luna G."/>
            <person name="Oliart Ros R.M."/>
        </authorList>
    </citation>
    <scope>NUCLEOTIDE SEQUENCE</scope>
    <source>
        <strain evidence="5">HT42</strain>
    </source>
</reference>
<dbReference type="EMBL" id="JAPYYP010000002">
    <property type="protein sequence ID" value="MDA5107174.1"/>
    <property type="molecule type" value="Genomic_DNA"/>
</dbReference>
<dbReference type="AlphaFoldDB" id="A0A9X3TMG3"/>
<dbReference type="Pfam" id="PF09587">
    <property type="entry name" value="PGA_cap"/>
    <property type="match status" value="1"/>
</dbReference>
<evidence type="ECO:0000256" key="2">
    <source>
        <dbReference type="SAM" id="MobiDB-lite"/>
    </source>
</evidence>